<comment type="caution">
    <text evidence="1">The sequence shown here is derived from an EMBL/GenBank/DDBJ whole genome shotgun (WGS) entry which is preliminary data.</text>
</comment>
<dbReference type="AlphaFoldDB" id="A0A815YAC8"/>
<name>A0A815YAC8_9BILA</name>
<accession>A0A815YAC8</accession>
<organism evidence="1 2">
    <name type="scientific">Adineta steineri</name>
    <dbReference type="NCBI Taxonomy" id="433720"/>
    <lineage>
        <taxon>Eukaryota</taxon>
        <taxon>Metazoa</taxon>
        <taxon>Spiralia</taxon>
        <taxon>Gnathifera</taxon>
        <taxon>Rotifera</taxon>
        <taxon>Eurotatoria</taxon>
        <taxon>Bdelloidea</taxon>
        <taxon>Adinetida</taxon>
        <taxon>Adinetidae</taxon>
        <taxon>Adineta</taxon>
    </lineage>
</organism>
<dbReference type="Gene3D" id="3.40.50.1440">
    <property type="entry name" value="Tubulin/FtsZ, GTPase domain"/>
    <property type="match status" value="1"/>
</dbReference>
<dbReference type="SUPFAM" id="SSF52490">
    <property type="entry name" value="Tubulin nucleotide-binding domain-like"/>
    <property type="match status" value="1"/>
</dbReference>
<feature type="non-terminal residue" evidence="1">
    <location>
        <position position="1"/>
    </location>
</feature>
<dbReference type="InterPro" id="IPR036525">
    <property type="entry name" value="Tubulin/FtsZ_GTPase_sf"/>
</dbReference>
<gene>
    <name evidence="1" type="ORF">JYZ213_LOCUS47232</name>
</gene>
<dbReference type="Proteomes" id="UP000663845">
    <property type="component" value="Unassembled WGS sequence"/>
</dbReference>
<reference evidence="1" key="1">
    <citation type="submission" date="2021-02" db="EMBL/GenBank/DDBJ databases">
        <authorList>
            <person name="Nowell W R."/>
        </authorList>
    </citation>
    <scope>NUCLEOTIDE SEQUENCE</scope>
</reference>
<evidence type="ECO:0000313" key="2">
    <source>
        <dbReference type="Proteomes" id="UP000663845"/>
    </source>
</evidence>
<evidence type="ECO:0000313" key="1">
    <source>
        <dbReference type="EMBL" id="CAF1568219.1"/>
    </source>
</evidence>
<proteinExistence type="predicted"/>
<protein>
    <submittedName>
        <fullName evidence="1">Uncharacterized protein</fullName>
    </submittedName>
</protein>
<dbReference type="EMBL" id="CAJNOG010008243">
    <property type="protein sequence ID" value="CAF1568219.1"/>
    <property type="molecule type" value="Genomic_DNA"/>
</dbReference>
<sequence>MIVGYSVFPSPQVSESIVEPYNAMLAAQ</sequence>